<dbReference type="Pfam" id="PF00782">
    <property type="entry name" value="DSPc"/>
    <property type="match status" value="1"/>
</dbReference>
<dbReference type="GO" id="GO:0004725">
    <property type="term" value="F:protein tyrosine phosphatase activity"/>
    <property type="evidence" value="ECO:0007669"/>
    <property type="project" value="UniProtKB-EC"/>
</dbReference>
<name>A0AAN9VG30_9ORTH</name>
<dbReference type="EC" id="3.1.3.48" evidence="2"/>
<evidence type="ECO:0000256" key="4">
    <source>
        <dbReference type="ARBA" id="ARBA00022912"/>
    </source>
</evidence>
<dbReference type="PROSITE" id="PS00383">
    <property type="entry name" value="TYR_PHOSPHATASE_1"/>
    <property type="match status" value="1"/>
</dbReference>
<dbReference type="FunFam" id="3.90.190.10:FF:000006">
    <property type="entry name" value="Dual specificity protein phosphatase CDC14B"/>
    <property type="match status" value="1"/>
</dbReference>
<evidence type="ECO:0000313" key="7">
    <source>
        <dbReference type="EMBL" id="KAK7861967.1"/>
    </source>
</evidence>
<protein>
    <recommendedName>
        <fullName evidence="2">protein-tyrosine-phosphatase</fullName>
        <ecNumber evidence="2">3.1.3.48</ecNumber>
    </recommendedName>
</protein>
<dbReference type="PANTHER" id="PTHR23339">
    <property type="entry name" value="TYROSINE SPECIFIC PROTEIN PHOSPHATASE AND DUAL SPECIFICITY PROTEIN PHOSPHATASE"/>
    <property type="match status" value="1"/>
</dbReference>
<dbReference type="InterPro" id="IPR029021">
    <property type="entry name" value="Prot-tyrosine_phosphatase-like"/>
</dbReference>
<evidence type="ECO:0000313" key="8">
    <source>
        <dbReference type="Proteomes" id="UP001378592"/>
    </source>
</evidence>
<organism evidence="7 8">
    <name type="scientific">Gryllus longicercus</name>
    <dbReference type="NCBI Taxonomy" id="2509291"/>
    <lineage>
        <taxon>Eukaryota</taxon>
        <taxon>Metazoa</taxon>
        <taxon>Ecdysozoa</taxon>
        <taxon>Arthropoda</taxon>
        <taxon>Hexapoda</taxon>
        <taxon>Insecta</taxon>
        <taxon>Pterygota</taxon>
        <taxon>Neoptera</taxon>
        <taxon>Polyneoptera</taxon>
        <taxon>Orthoptera</taxon>
        <taxon>Ensifera</taxon>
        <taxon>Gryllidea</taxon>
        <taxon>Grylloidea</taxon>
        <taxon>Gryllidae</taxon>
        <taxon>Gryllinae</taxon>
        <taxon>Gryllus</taxon>
    </lineage>
</organism>
<dbReference type="InterPro" id="IPR020422">
    <property type="entry name" value="TYR_PHOSPHATASE_DUAL_dom"/>
</dbReference>
<feature type="domain" description="Tyrosine specific protein phosphatases" evidence="6">
    <location>
        <begin position="149"/>
        <end position="211"/>
    </location>
</feature>
<dbReference type="Proteomes" id="UP001378592">
    <property type="component" value="Unassembled WGS sequence"/>
</dbReference>
<evidence type="ECO:0000256" key="1">
    <source>
        <dbReference type="ARBA" id="ARBA00007315"/>
    </source>
</evidence>
<reference evidence="7 8" key="1">
    <citation type="submission" date="2024-03" db="EMBL/GenBank/DDBJ databases">
        <title>The genome assembly and annotation of the cricket Gryllus longicercus Weissman &amp; Gray.</title>
        <authorList>
            <person name="Szrajer S."/>
            <person name="Gray D."/>
            <person name="Ylla G."/>
        </authorList>
    </citation>
    <scope>NUCLEOTIDE SEQUENCE [LARGE SCALE GENOMIC DNA]</scope>
    <source>
        <strain evidence="7">DAG 2021-001</strain>
        <tissue evidence="7">Whole body minus gut</tissue>
    </source>
</reference>
<dbReference type="EMBL" id="JAZDUA010000291">
    <property type="protein sequence ID" value="KAK7861967.1"/>
    <property type="molecule type" value="Genomic_DNA"/>
</dbReference>
<dbReference type="InterPro" id="IPR000340">
    <property type="entry name" value="Dual-sp_phosphatase_cat-dom"/>
</dbReference>
<accession>A0AAN9VG30</accession>
<dbReference type="CDD" id="cd14499">
    <property type="entry name" value="CDC14_C"/>
    <property type="match status" value="1"/>
</dbReference>
<dbReference type="SMART" id="SM00195">
    <property type="entry name" value="DSPc"/>
    <property type="match status" value="1"/>
</dbReference>
<dbReference type="Gene3D" id="3.90.190.10">
    <property type="entry name" value="Protein tyrosine phosphatase superfamily"/>
    <property type="match status" value="2"/>
</dbReference>
<dbReference type="SUPFAM" id="SSF52799">
    <property type="entry name" value="(Phosphotyrosine protein) phosphatases II"/>
    <property type="match status" value="2"/>
</dbReference>
<dbReference type="AlphaFoldDB" id="A0AAN9VG30"/>
<comment type="similarity">
    <text evidence="1">Belongs to the protein-tyrosine phosphatase family. Non-receptor class CDC14 subfamily.</text>
</comment>
<evidence type="ECO:0000259" key="6">
    <source>
        <dbReference type="PROSITE" id="PS50056"/>
    </source>
</evidence>
<keyword evidence="3" id="KW-0378">Hydrolase</keyword>
<keyword evidence="4" id="KW-0904">Protein phosphatase</keyword>
<dbReference type="PROSITE" id="PS50054">
    <property type="entry name" value="TYR_PHOSPHATASE_DUAL"/>
    <property type="match status" value="1"/>
</dbReference>
<evidence type="ECO:0000256" key="2">
    <source>
        <dbReference type="ARBA" id="ARBA00013064"/>
    </source>
</evidence>
<comment type="caution">
    <text evidence="7">The sequence shown here is derived from an EMBL/GenBank/DDBJ whole genome shotgun (WGS) entry which is preliminary data.</text>
</comment>
<keyword evidence="8" id="KW-1185">Reference proteome</keyword>
<proteinExistence type="inferred from homology"/>
<dbReference type="PROSITE" id="PS50056">
    <property type="entry name" value="TYR_PHOSPHATASE_2"/>
    <property type="match status" value="1"/>
</dbReference>
<dbReference type="InterPro" id="IPR050561">
    <property type="entry name" value="PTP"/>
</dbReference>
<dbReference type="InterPro" id="IPR044506">
    <property type="entry name" value="CDC14_C"/>
</dbReference>
<dbReference type="InterPro" id="IPR000387">
    <property type="entry name" value="Tyr_Pase_dom"/>
</dbReference>
<gene>
    <name evidence="7" type="ORF">R5R35_013531</name>
</gene>
<evidence type="ECO:0000256" key="3">
    <source>
        <dbReference type="ARBA" id="ARBA00022801"/>
    </source>
</evidence>
<evidence type="ECO:0000259" key="5">
    <source>
        <dbReference type="PROSITE" id="PS50054"/>
    </source>
</evidence>
<sequence length="419" mass="48058">MVPREAFRPLLSEKGHTFRAFQDASIGASAYQIRLMDVLDGVYRALQCGFFNFSDFDLTEYEYYDNIEHGDLNWILPSKFLAFCGPSSEHLTVYKPPEFYLPYFKRNSISTVIRLNKKAYDARVFIDAGIQHFDLYFMDGGVPSQMIAEKFLKITEAAKGAVAVHCKAGLGRTGSLIGAYLMKHYRMTAQEAIAWLRICRPGSVIGRQQTWLEDMEYWLWKCGEAYRIQHHGDGDKIPRHAFGIYSIKAKLIANRKPVANGSDIVLPKGVGFLKYLLEEETQDKEDATSTFYAASDIKPICKKTKLNRRRDFKIPYSQSSPRSEVKAQSLIVKSCPSKKFPVEKHEEVLTGNKRIVQTNKKEKKSLSICNKKEKETKEVKESKEELTQGDHLNMIKTMRSRVTRQLQKHDMKQPIKGNK</sequence>
<dbReference type="InterPro" id="IPR016130">
    <property type="entry name" value="Tyr_Pase_AS"/>
</dbReference>
<feature type="domain" description="Tyrosine-protein phosphatase" evidence="5">
    <location>
        <begin position="70"/>
        <end position="223"/>
    </location>
</feature>